<keyword evidence="1" id="KW-0812">Transmembrane</keyword>
<dbReference type="Pfam" id="PF20226">
    <property type="entry name" value="DUF6585"/>
    <property type="match status" value="1"/>
</dbReference>
<dbReference type="OrthoDB" id="8844988at2"/>
<keyword evidence="1" id="KW-0472">Membrane</keyword>
<organism evidence="2 3">
    <name type="scientific">Myxococcus llanfairpwllgwyngyllgogerychwyrndrobwllllantysiliogogogochensis</name>
    <dbReference type="NCBI Taxonomy" id="2590453"/>
    <lineage>
        <taxon>Bacteria</taxon>
        <taxon>Pseudomonadati</taxon>
        <taxon>Myxococcota</taxon>
        <taxon>Myxococcia</taxon>
        <taxon>Myxococcales</taxon>
        <taxon>Cystobacterineae</taxon>
        <taxon>Myxococcaceae</taxon>
        <taxon>Myxococcus</taxon>
    </lineage>
</organism>
<keyword evidence="1" id="KW-1133">Transmembrane helix</keyword>
<dbReference type="AlphaFoldDB" id="A0A540X849"/>
<reference evidence="2 3" key="1">
    <citation type="submission" date="2019-06" db="EMBL/GenBank/DDBJ databases">
        <authorList>
            <person name="Livingstone P."/>
            <person name="Whitworth D."/>
        </authorList>
    </citation>
    <scope>NUCLEOTIDE SEQUENCE [LARGE SCALE GENOMIC DNA]</scope>
    <source>
        <strain evidence="2 3">AM401</strain>
    </source>
</reference>
<evidence type="ECO:0000313" key="3">
    <source>
        <dbReference type="Proteomes" id="UP000315369"/>
    </source>
</evidence>
<name>A0A540X849_9BACT</name>
<protein>
    <submittedName>
        <fullName evidence="2">Uncharacterized protein</fullName>
    </submittedName>
</protein>
<dbReference type="InterPro" id="IPR046492">
    <property type="entry name" value="DUF6585"/>
</dbReference>
<proteinExistence type="predicted"/>
<keyword evidence="3" id="KW-1185">Reference proteome</keyword>
<gene>
    <name evidence="2" type="ORF">FJV41_02955</name>
</gene>
<feature type="transmembrane region" description="Helical" evidence="1">
    <location>
        <begin position="60"/>
        <end position="79"/>
    </location>
</feature>
<dbReference type="EMBL" id="VIFM01000007">
    <property type="protein sequence ID" value="TQF17486.1"/>
    <property type="molecule type" value="Genomic_DNA"/>
</dbReference>
<accession>A0A540X849</accession>
<comment type="caution">
    <text evidence="2">The sequence shown here is derived from an EMBL/GenBank/DDBJ whole genome shotgun (WGS) entry which is preliminary data.</text>
</comment>
<evidence type="ECO:0000313" key="2">
    <source>
        <dbReference type="EMBL" id="TQF17486.1"/>
    </source>
</evidence>
<feature type="transmembrane region" description="Helical" evidence="1">
    <location>
        <begin position="21"/>
        <end position="40"/>
    </location>
</feature>
<sequence length="247" mass="27803">MRPVGSCPLKRVHTLVFPTPAVYWLVVGLILIYVVMAAVLAPMSIHLLPLSMVHDLLRSYFGFFILILGIPCGIYVIGWRASDLFVWLRAPESLTVDSLRLTSGDTTLAWGNVGSIVRQHNHDRLVLLHRGGKYRLRLNLWSDSDELEAEVTDRVVAALLDKVRRQVASGHSVAFGPLTLSSEGLTHKKQLIRWDDIESIRFQDGHDQGVSTRELIITAHGRFRKIDEEKIVNAPVLLAYLTDRLEP</sequence>
<evidence type="ECO:0000256" key="1">
    <source>
        <dbReference type="SAM" id="Phobius"/>
    </source>
</evidence>
<dbReference type="Proteomes" id="UP000315369">
    <property type="component" value="Unassembled WGS sequence"/>
</dbReference>